<keyword evidence="2" id="KW-1185">Reference proteome</keyword>
<protein>
    <submittedName>
        <fullName evidence="1">Uncharacterized protein</fullName>
    </submittedName>
</protein>
<name>A0A1W0A099_9STRA</name>
<evidence type="ECO:0000313" key="1">
    <source>
        <dbReference type="EMBL" id="OQS03677.1"/>
    </source>
</evidence>
<dbReference type="OrthoDB" id="113557at2759"/>
<gene>
    <name evidence="1" type="ORF">THRCLA_21104</name>
</gene>
<proteinExistence type="predicted"/>
<reference evidence="1 2" key="1">
    <citation type="journal article" date="2014" name="Genome Biol. Evol.">
        <title>The secreted proteins of Achlya hypogyna and Thraustotheca clavata identify the ancestral oomycete secretome and reveal gene acquisitions by horizontal gene transfer.</title>
        <authorList>
            <person name="Misner I."/>
            <person name="Blouin N."/>
            <person name="Leonard G."/>
            <person name="Richards T.A."/>
            <person name="Lane C.E."/>
        </authorList>
    </citation>
    <scope>NUCLEOTIDE SEQUENCE [LARGE SCALE GENOMIC DNA]</scope>
    <source>
        <strain evidence="1 2">ATCC 34112</strain>
    </source>
</reference>
<evidence type="ECO:0000313" key="2">
    <source>
        <dbReference type="Proteomes" id="UP000243217"/>
    </source>
</evidence>
<organism evidence="1 2">
    <name type="scientific">Thraustotheca clavata</name>
    <dbReference type="NCBI Taxonomy" id="74557"/>
    <lineage>
        <taxon>Eukaryota</taxon>
        <taxon>Sar</taxon>
        <taxon>Stramenopiles</taxon>
        <taxon>Oomycota</taxon>
        <taxon>Saprolegniomycetes</taxon>
        <taxon>Saprolegniales</taxon>
        <taxon>Achlyaceae</taxon>
        <taxon>Thraustotheca</taxon>
    </lineage>
</organism>
<comment type="caution">
    <text evidence="1">The sequence shown here is derived from an EMBL/GenBank/DDBJ whole genome shotgun (WGS) entry which is preliminary data.</text>
</comment>
<dbReference type="EMBL" id="JNBS01000805">
    <property type="protein sequence ID" value="OQS03677.1"/>
    <property type="molecule type" value="Genomic_DNA"/>
</dbReference>
<accession>A0A1W0A099</accession>
<dbReference type="AlphaFoldDB" id="A0A1W0A099"/>
<dbReference type="Proteomes" id="UP000243217">
    <property type="component" value="Unassembled WGS sequence"/>
</dbReference>
<sequence length="171" mass="19849">MSLEERLCNAFTLNEAIPELNEYLASIQIDDENPGFVLSWNLTSLNAFLVEENNQNQVLVPYWMRARPPNLTPKSFTDDLVHELQSMAGGQRGRVLLAPNTMQQYIAIIMHLVSKIVILCKRFLIWHLPFPQCGTISRHDKQLDSYKVQSLVVKNLPYPHRYGQRLRRLFV</sequence>